<protein>
    <recommendedName>
        <fullName evidence="2">YvlB/LiaX N-terminal domain-containing protein</fullName>
    </recommendedName>
</protein>
<keyword evidence="4" id="KW-1185">Reference proteome</keyword>
<feature type="region of interest" description="Disordered" evidence="1">
    <location>
        <begin position="1"/>
        <end position="71"/>
    </location>
</feature>
<dbReference type="InterPro" id="IPR053959">
    <property type="entry name" value="YvlB/LiaX_N"/>
</dbReference>
<evidence type="ECO:0000256" key="1">
    <source>
        <dbReference type="SAM" id="MobiDB-lite"/>
    </source>
</evidence>
<proteinExistence type="predicted"/>
<dbReference type="Gene3D" id="2.160.20.120">
    <property type="match status" value="1"/>
</dbReference>
<sequence>MAETSRDADRLLDEARRAREEADRLRREARAEAARLKAEARRMREEARRERQAARGKSSPPPEEPPARVELPLPSFEGIRGVEIDCTAGRLSVHTCAPGETPAVVAAAKSPPQVDIERAGETLRIQVKIPRGWLFRGRQGAAALVRLPAEDFRFLRIANNYGEIEAAGLAAESIRVSTGAGAVTAVQLRADLDVSVGAGKISILSHDGTASAHSGTGDITLDLAAVRPGVYRVDVGLGRAEVRLPPGADVEVRATSGLGKSPVDVPSIPGAPALIKVNSGIGEAAVRYRAPAGEPTPPPPRSAAAPRAAGRRRESEELRVLQLLEQGRITPQEAADLIAALRGAPPPPVGGPPS</sequence>
<evidence type="ECO:0000313" key="4">
    <source>
        <dbReference type="Proteomes" id="UP001212803"/>
    </source>
</evidence>
<feature type="domain" description="YvlB/LiaX N-terminal" evidence="2">
    <location>
        <begin position="316"/>
        <end position="343"/>
    </location>
</feature>
<accession>A0ABY7M9H5</accession>
<dbReference type="EMBL" id="CP115149">
    <property type="protein sequence ID" value="WBL36777.1"/>
    <property type="molecule type" value="Genomic_DNA"/>
</dbReference>
<gene>
    <name evidence="3" type="ORF">O0235_04250</name>
</gene>
<name>A0ABY7M9H5_9CHLR</name>
<feature type="region of interest" description="Disordered" evidence="1">
    <location>
        <begin position="290"/>
        <end position="316"/>
    </location>
</feature>
<dbReference type="Pfam" id="PF22746">
    <property type="entry name" value="SHOCT-like_DUF2089-C"/>
    <property type="match status" value="1"/>
</dbReference>
<evidence type="ECO:0000313" key="3">
    <source>
        <dbReference type="EMBL" id="WBL36777.1"/>
    </source>
</evidence>
<evidence type="ECO:0000259" key="2">
    <source>
        <dbReference type="Pfam" id="PF22746"/>
    </source>
</evidence>
<dbReference type="Proteomes" id="UP001212803">
    <property type="component" value="Chromosome"/>
</dbReference>
<dbReference type="RefSeq" id="WP_270057294.1">
    <property type="nucleotide sequence ID" value="NZ_CP115149.1"/>
</dbReference>
<organism evidence="3 4">
    <name type="scientific">Tepidiforma flava</name>
    <dbReference type="NCBI Taxonomy" id="3004094"/>
    <lineage>
        <taxon>Bacteria</taxon>
        <taxon>Bacillati</taxon>
        <taxon>Chloroflexota</taxon>
        <taxon>Tepidiformia</taxon>
        <taxon>Tepidiformales</taxon>
        <taxon>Tepidiformaceae</taxon>
        <taxon>Tepidiforma</taxon>
    </lineage>
</organism>
<feature type="compositionally biased region" description="Basic and acidic residues" evidence="1">
    <location>
        <begin position="1"/>
        <end position="53"/>
    </location>
</feature>
<reference evidence="3 4" key="1">
    <citation type="journal article" date="2023" name="ISME J.">
        <title>Thermophilic Dehalococcoidia with unusual traits shed light on an unexpected past.</title>
        <authorList>
            <person name="Palmer M."/>
            <person name="Covington J.K."/>
            <person name="Zhou E.M."/>
            <person name="Thomas S.C."/>
            <person name="Habib N."/>
            <person name="Seymour C.O."/>
            <person name="Lai D."/>
            <person name="Johnston J."/>
            <person name="Hashimi A."/>
            <person name="Jiao J.Y."/>
            <person name="Muok A.R."/>
            <person name="Liu L."/>
            <person name="Xian W.D."/>
            <person name="Zhi X.Y."/>
            <person name="Li M.M."/>
            <person name="Silva L.P."/>
            <person name="Bowen B.P."/>
            <person name="Louie K."/>
            <person name="Briegel A."/>
            <person name="Pett-Ridge J."/>
            <person name="Weber P.K."/>
            <person name="Tocheva E.I."/>
            <person name="Woyke T."/>
            <person name="Northen T.R."/>
            <person name="Mayali X."/>
            <person name="Li W.J."/>
            <person name="Hedlund B.P."/>
        </authorList>
    </citation>
    <scope>NUCLEOTIDE SEQUENCE [LARGE SCALE GENOMIC DNA]</scope>
    <source>
        <strain evidence="3 4">YIM 72310</strain>
    </source>
</reference>